<reference evidence="2 3" key="1">
    <citation type="journal article" date="2019" name="Int. J. Syst. Evol. Microbiol.">
        <title>The Global Catalogue of Microorganisms (GCM) 10K type strain sequencing project: providing services to taxonomists for standard genome sequencing and annotation.</title>
        <authorList>
            <consortium name="The Broad Institute Genomics Platform"/>
            <consortium name="The Broad Institute Genome Sequencing Center for Infectious Disease"/>
            <person name="Wu L."/>
            <person name="Ma J."/>
        </authorList>
    </citation>
    <scope>NUCLEOTIDE SEQUENCE [LARGE SCALE GENOMIC DNA]</scope>
    <source>
        <strain evidence="2 3">JCM 12398</strain>
    </source>
</reference>
<evidence type="ECO:0000313" key="2">
    <source>
        <dbReference type="EMBL" id="GAA1420061.1"/>
    </source>
</evidence>
<sequence length="162" mass="16298">MRSPAVAVSACLLALTTAISACSTSPTPTQEDDGAFLVASAESLESSTTTRGGRTLLEVSEPGYTVLLEPDMRAPGNEPVTGTLHVADGCLEVAVDGDRARIGAVIAGAIGMGPSSLVDDGATLRFGERLELVSTAAPSIDEAPASYRAACPNITGLLGIGP</sequence>
<keyword evidence="3" id="KW-1185">Reference proteome</keyword>
<dbReference type="Proteomes" id="UP001501266">
    <property type="component" value="Unassembled WGS sequence"/>
</dbReference>
<organism evidence="2 3">
    <name type="scientific">Agrococcus citreus</name>
    <dbReference type="NCBI Taxonomy" id="84643"/>
    <lineage>
        <taxon>Bacteria</taxon>
        <taxon>Bacillati</taxon>
        <taxon>Actinomycetota</taxon>
        <taxon>Actinomycetes</taxon>
        <taxon>Micrococcales</taxon>
        <taxon>Microbacteriaceae</taxon>
        <taxon>Agrococcus</taxon>
    </lineage>
</organism>
<dbReference type="PROSITE" id="PS51257">
    <property type="entry name" value="PROKAR_LIPOPROTEIN"/>
    <property type="match status" value="1"/>
</dbReference>
<comment type="caution">
    <text evidence="2">The sequence shown here is derived from an EMBL/GenBank/DDBJ whole genome shotgun (WGS) entry which is preliminary data.</text>
</comment>
<dbReference type="RefSeq" id="WP_343917729.1">
    <property type="nucleotide sequence ID" value="NZ_BAAAKK010000001.1"/>
</dbReference>
<name>A0ABN1YQU5_9MICO</name>
<accession>A0ABN1YQU5</accession>
<protein>
    <submittedName>
        <fullName evidence="2">Uncharacterized protein</fullName>
    </submittedName>
</protein>
<gene>
    <name evidence="2" type="ORF">GCM10009640_08910</name>
</gene>
<keyword evidence="1" id="KW-0732">Signal</keyword>
<feature type="signal peptide" evidence="1">
    <location>
        <begin position="1"/>
        <end position="21"/>
    </location>
</feature>
<evidence type="ECO:0000313" key="3">
    <source>
        <dbReference type="Proteomes" id="UP001501266"/>
    </source>
</evidence>
<dbReference type="EMBL" id="BAAAKK010000001">
    <property type="protein sequence ID" value="GAA1420061.1"/>
    <property type="molecule type" value="Genomic_DNA"/>
</dbReference>
<evidence type="ECO:0000256" key="1">
    <source>
        <dbReference type="SAM" id="SignalP"/>
    </source>
</evidence>
<proteinExistence type="predicted"/>
<feature type="chain" id="PRO_5045547797" evidence="1">
    <location>
        <begin position="22"/>
        <end position="162"/>
    </location>
</feature>